<name>A0A8H7PNA9_MORIS</name>
<evidence type="ECO:0000256" key="8">
    <source>
        <dbReference type="ARBA" id="ARBA00022806"/>
    </source>
</evidence>
<dbReference type="InterPro" id="IPR014013">
    <property type="entry name" value="Helic_SF1/SF2_ATP-bd_DinG/Rad3"/>
</dbReference>
<evidence type="ECO:0000259" key="20">
    <source>
        <dbReference type="PROSITE" id="PS51193"/>
    </source>
</evidence>
<dbReference type="GO" id="GO:0046872">
    <property type="term" value="F:metal ion binding"/>
    <property type="evidence" value="ECO:0007669"/>
    <property type="project" value="UniProtKB-KW"/>
</dbReference>
<dbReference type="PANTHER" id="PTHR11472">
    <property type="entry name" value="DNA REPAIR DEAD HELICASE RAD3/XP-D SUBFAMILY MEMBER"/>
    <property type="match status" value="1"/>
</dbReference>
<dbReference type="InterPro" id="IPR027417">
    <property type="entry name" value="P-loop_NTPase"/>
</dbReference>
<dbReference type="PANTHER" id="PTHR11472:SF34">
    <property type="entry name" value="REGULATOR OF TELOMERE ELONGATION HELICASE 1"/>
    <property type="match status" value="1"/>
</dbReference>
<dbReference type="GO" id="GO:0045910">
    <property type="term" value="P:negative regulation of DNA recombination"/>
    <property type="evidence" value="ECO:0007669"/>
    <property type="project" value="TreeGrafter"/>
</dbReference>
<dbReference type="GO" id="GO:0005634">
    <property type="term" value="C:nucleus"/>
    <property type="evidence" value="ECO:0007669"/>
    <property type="project" value="UniProtKB-SubCell"/>
</dbReference>
<dbReference type="OrthoDB" id="272481at2759"/>
<keyword evidence="15" id="KW-0539">Nucleus</keyword>
<dbReference type="GO" id="GO:0090657">
    <property type="term" value="P:telomeric loop disassembly"/>
    <property type="evidence" value="ECO:0007669"/>
    <property type="project" value="TreeGrafter"/>
</dbReference>
<comment type="caution">
    <text evidence="21">The sequence shown here is derived from an EMBL/GenBank/DDBJ whole genome shotgun (WGS) entry which is preliminary data.</text>
</comment>
<dbReference type="GO" id="GO:0070182">
    <property type="term" value="F:DNA polymerase binding"/>
    <property type="evidence" value="ECO:0007669"/>
    <property type="project" value="TreeGrafter"/>
</dbReference>
<dbReference type="InterPro" id="IPR006555">
    <property type="entry name" value="ATP-dep_Helicase_C"/>
</dbReference>
<comment type="cofactor">
    <cofactor evidence="1">
        <name>[4Fe-4S] cluster</name>
        <dbReference type="ChEBI" id="CHEBI:49883"/>
    </cofactor>
</comment>
<feature type="compositionally biased region" description="Polar residues" evidence="19">
    <location>
        <begin position="887"/>
        <end position="900"/>
    </location>
</feature>
<evidence type="ECO:0000256" key="7">
    <source>
        <dbReference type="ARBA" id="ARBA00022801"/>
    </source>
</evidence>
<gene>
    <name evidence="21" type="ORF">INT43_005545</name>
</gene>
<dbReference type="PROSITE" id="PS51193">
    <property type="entry name" value="HELICASE_ATP_BIND_2"/>
    <property type="match status" value="1"/>
</dbReference>
<evidence type="ECO:0000256" key="9">
    <source>
        <dbReference type="ARBA" id="ARBA00022840"/>
    </source>
</evidence>
<dbReference type="Gene3D" id="1.20.1160.20">
    <property type="match status" value="1"/>
</dbReference>
<feature type="region of interest" description="Disordered" evidence="19">
    <location>
        <begin position="886"/>
        <end position="909"/>
    </location>
</feature>
<keyword evidence="22" id="KW-1185">Reference proteome</keyword>
<evidence type="ECO:0000256" key="3">
    <source>
        <dbReference type="ARBA" id="ARBA00022485"/>
    </source>
</evidence>
<evidence type="ECO:0000256" key="15">
    <source>
        <dbReference type="ARBA" id="ARBA00023242"/>
    </source>
</evidence>
<dbReference type="GO" id="GO:0003677">
    <property type="term" value="F:DNA binding"/>
    <property type="evidence" value="ECO:0007669"/>
    <property type="project" value="UniProtKB-KW"/>
</dbReference>
<evidence type="ECO:0000256" key="4">
    <source>
        <dbReference type="ARBA" id="ARBA00022723"/>
    </source>
</evidence>
<dbReference type="InterPro" id="IPR057498">
    <property type="entry name" value="Rtel1_ARCH"/>
</dbReference>
<dbReference type="InterPro" id="IPR013020">
    <property type="entry name" value="Rad3/Chl1-like"/>
</dbReference>
<dbReference type="EC" id="5.6.2.3" evidence="16"/>
<evidence type="ECO:0000313" key="22">
    <source>
        <dbReference type="Proteomes" id="UP000654370"/>
    </source>
</evidence>
<evidence type="ECO:0000256" key="6">
    <source>
        <dbReference type="ARBA" id="ARBA00022763"/>
    </source>
</evidence>
<dbReference type="GO" id="GO:0006281">
    <property type="term" value="P:DNA repair"/>
    <property type="evidence" value="ECO:0007669"/>
    <property type="project" value="UniProtKB-KW"/>
</dbReference>
<dbReference type="GO" id="GO:0005524">
    <property type="term" value="F:ATP binding"/>
    <property type="evidence" value="ECO:0007669"/>
    <property type="project" value="UniProtKB-KW"/>
</dbReference>
<evidence type="ECO:0000313" key="21">
    <source>
        <dbReference type="EMBL" id="KAG2176311.1"/>
    </source>
</evidence>
<evidence type="ECO:0000256" key="2">
    <source>
        <dbReference type="ARBA" id="ARBA00004123"/>
    </source>
</evidence>
<keyword evidence="10" id="KW-0408">Iron</keyword>
<dbReference type="EMBL" id="JAEPQZ010000010">
    <property type="protein sequence ID" value="KAG2176311.1"/>
    <property type="molecule type" value="Genomic_DNA"/>
</dbReference>
<accession>A0A8H7PNA9</accession>
<keyword evidence="14" id="KW-0413">Isomerase</keyword>
<dbReference type="Pfam" id="PF13307">
    <property type="entry name" value="Helicase_C_2"/>
    <property type="match status" value="1"/>
</dbReference>
<evidence type="ECO:0000256" key="1">
    <source>
        <dbReference type="ARBA" id="ARBA00001966"/>
    </source>
</evidence>
<dbReference type="InterPro" id="IPR045028">
    <property type="entry name" value="DinG/Rad3-like"/>
</dbReference>
<keyword evidence="9" id="KW-0067">ATP-binding</keyword>
<dbReference type="Gene3D" id="3.40.50.300">
    <property type="entry name" value="P-loop containing nucleotide triphosphate hydrolases"/>
    <property type="match status" value="2"/>
</dbReference>
<dbReference type="GO" id="GO:0010569">
    <property type="term" value="P:regulation of double-strand break repair via homologous recombination"/>
    <property type="evidence" value="ECO:0007669"/>
    <property type="project" value="TreeGrafter"/>
</dbReference>
<keyword evidence="12" id="KW-0238">DNA-binding</keyword>
<comment type="subcellular location">
    <subcellularLocation>
        <location evidence="2">Nucleus</location>
    </subcellularLocation>
</comment>
<dbReference type="Pfam" id="PF06733">
    <property type="entry name" value="DEAD_2"/>
    <property type="match status" value="1"/>
</dbReference>
<keyword evidence="6" id="KW-0227">DNA damage</keyword>
<evidence type="ECO:0000256" key="11">
    <source>
        <dbReference type="ARBA" id="ARBA00023014"/>
    </source>
</evidence>
<keyword evidence="4" id="KW-0479">Metal-binding</keyword>
<dbReference type="Pfam" id="PF23109">
    <property type="entry name" value="ARCH_RTEL1"/>
    <property type="match status" value="1"/>
</dbReference>
<dbReference type="NCBIfam" id="TIGR00604">
    <property type="entry name" value="rad3"/>
    <property type="match status" value="1"/>
</dbReference>
<dbReference type="GO" id="GO:0043139">
    <property type="term" value="F:5'-3' DNA helicase activity"/>
    <property type="evidence" value="ECO:0007669"/>
    <property type="project" value="UniProtKB-EC"/>
</dbReference>
<keyword evidence="13" id="KW-0234">DNA repair</keyword>
<evidence type="ECO:0000256" key="17">
    <source>
        <dbReference type="ARBA" id="ARBA00048954"/>
    </source>
</evidence>
<dbReference type="AlphaFoldDB" id="A0A8H7PNA9"/>
<dbReference type="InterPro" id="IPR010614">
    <property type="entry name" value="RAD3-like_helicase_DEAD"/>
</dbReference>
<reference evidence="21" key="1">
    <citation type="submission" date="2020-12" db="EMBL/GenBank/DDBJ databases">
        <title>Metabolic potential, ecology and presence of endohyphal bacteria is reflected in genomic diversity of Mucoromycotina.</title>
        <authorList>
            <person name="Muszewska A."/>
            <person name="Okrasinska A."/>
            <person name="Steczkiewicz K."/>
            <person name="Drgas O."/>
            <person name="Orlowska M."/>
            <person name="Perlinska-Lenart U."/>
            <person name="Aleksandrzak-Piekarczyk T."/>
            <person name="Szatraj K."/>
            <person name="Zielenkiewicz U."/>
            <person name="Pilsyk S."/>
            <person name="Malc E."/>
            <person name="Mieczkowski P."/>
            <person name="Kruszewska J.S."/>
            <person name="Biernat P."/>
            <person name="Pawlowska J."/>
        </authorList>
    </citation>
    <scope>NUCLEOTIDE SEQUENCE</scope>
    <source>
        <strain evidence="21">WA0000067209</strain>
    </source>
</reference>
<evidence type="ECO:0000256" key="10">
    <source>
        <dbReference type="ARBA" id="ARBA00023004"/>
    </source>
</evidence>
<dbReference type="SMART" id="SM00488">
    <property type="entry name" value="DEXDc2"/>
    <property type="match status" value="1"/>
</dbReference>
<evidence type="ECO:0000256" key="13">
    <source>
        <dbReference type="ARBA" id="ARBA00023204"/>
    </source>
</evidence>
<keyword evidence="3" id="KW-0004">4Fe-4S</keyword>
<organism evidence="21 22">
    <name type="scientific">Mortierella isabellina</name>
    <name type="common">Filamentous fungus</name>
    <name type="synonym">Umbelopsis isabellina</name>
    <dbReference type="NCBI Taxonomy" id="91625"/>
    <lineage>
        <taxon>Eukaryota</taxon>
        <taxon>Fungi</taxon>
        <taxon>Fungi incertae sedis</taxon>
        <taxon>Mucoromycota</taxon>
        <taxon>Mucoromycotina</taxon>
        <taxon>Umbelopsidomycetes</taxon>
        <taxon>Umbelopsidales</taxon>
        <taxon>Umbelopsidaceae</taxon>
        <taxon>Umbelopsis</taxon>
    </lineage>
</organism>
<proteinExistence type="predicted"/>
<evidence type="ECO:0000256" key="14">
    <source>
        <dbReference type="ARBA" id="ARBA00023235"/>
    </source>
</evidence>
<dbReference type="GO" id="GO:0051539">
    <property type="term" value="F:4 iron, 4 sulfur cluster binding"/>
    <property type="evidence" value="ECO:0007669"/>
    <property type="project" value="UniProtKB-KW"/>
</dbReference>
<feature type="domain" description="Helicase ATP-binding" evidence="20">
    <location>
        <begin position="7"/>
        <end position="302"/>
    </location>
</feature>
<evidence type="ECO:0000256" key="16">
    <source>
        <dbReference type="ARBA" id="ARBA00044969"/>
    </source>
</evidence>
<dbReference type="SMART" id="SM00491">
    <property type="entry name" value="HELICc2"/>
    <property type="match status" value="1"/>
</dbReference>
<dbReference type="SUPFAM" id="SSF52540">
    <property type="entry name" value="P-loop containing nucleoside triphosphate hydrolases"/>
    <property type="match status" value="1"/>
</dbReference>
<keyword evidence="11" id="KW-0411">Iron-sulfur</keyword>
<dbReference type="InterPro" id="IPR006554">
    <property type="entry name" value="Helicase-like_DEXD_c2"/>
</dbReference>
<keyword evidence="8" id="KW-0347">Helicase</keyword>
<evidence type="ECO:0000256" key="5">
    <source>
        <dbReference type="ARBA" id="ARBA00022741"/>
    </source>
</evidence>
<dbReference type="CDD" id="cd18788">
    <property type="entry name" value="SF2_C_XPD"/>
    <property type="match status" value="1"/>
</dbReference>
<dbReference type="GO" id="GO:0016818">
    <property type="term" value="F:hydrolase activity, acting on acid anhydrides, in phosphorus-containing anhydrides"/>
    <property type="evidence" value="ECO:0007669"/>
    <property type="project" value="InterPro"/>
</dbReference>
<dbReference type="Proteomes" id="UP000654370">
    <property type="component" value="Unassembled WGS sequence"/>
</dbReference>
<sequence>MPEYILNGINVQFPYEAYDVQKSFMKCVIQALHDRSHALLESPTGTGKTLTLLCAALAWRRTFATRHEVENFDNQSVYQDEIEKIKLEQTISAFPENEDWKAEPPKIFYASRTHSQLSQVVKEIKNTKYRPKVCVLGSREQLCVNQAVKSASTNAARTALCRRKVLGKSCQYYNGLKKAKKILDDSQDTMDIEDTVKFGETHGACPFFLSRDSQAEADIVLLPYNYLVDATARMSQQIDLTNAIIIFDEAHNLESVCGEATSFELSTTTLRQCVNELNLCKNHVDEMDLEREEKLMTYDVIAERIDKLREAIEGTGLLAQGHMSKPGMFMYELLGTLDIDSRSIGYLQQGIDRAVEALASLSSSNVNTQKFSLSSLSQALRMLFRREYFSDTDVSVTMPHTKFYKVHIQQEQTETGLVERKISYWCFSPGLAMKELIDGQVRCVILASGTLSPLSSFASEMLLEFPIRLENSHVITAEQAFIGVVPKGPTGTTLNSTYAQRNRPEYKMELGNIIANFSKVVPEGLLVFFPSYSAMTDCIYAWKSTSQKSKSIWDRLNEQKQVFVEPKTKYEFNQALNGYYSKIKDPAFAGAIFLAVCRGKVSEGVDFADGRGRAVVITGIPFPNTHDPKIQQKKDFLDDIRFTSNRNETLSGSDWYKQQALRAVNQAIGRVIRHRKDYGAILLCDERFGSTEIINQLSAWLRNHVVLYKDFGQVQSNLTKFFKNMKQKHAFESPVAIAYEKPAATPDRTYARKALNVGSEEEGYGQITSRPQSFSDFSIISDSQPLTTISQSSEFATNVKTLPRATIEQAQKYSKQIESMGPAKHLQYKKLIRQYKKREIQIEPFIDCLIDIFIGENRLDLLHQFRIFLPSKHIQIFDRAIRAQEQIPDSSDSSQATNDVHTSKKPRID</sequence>
<keyword evidence="7" id="KW-0378">Hydrolase</keyword>
<protein>
    <recommendedName>
        <fullName evidence="18">Regulator of telomere elongation helicase 1 homolog</fullName>
        <ecNumber evidence="16">5.6.2.3</ecNumber>
    </recommendedName>
</protein>
<evidence type="ECO:0000256" key="19">
    <source>
        <dbReference type="SAM" id="MobiDB-lite"/>
    </source>
</evidence>
<evidence type="ECO:0000256" key="12">
    <source>
        <dbReference type="ARBA" id="ARBA00023125"/>
    </source>
</evidence>
<keyword evidence="5" id="KW-0547">Nucleotide-binding</keyword>
<dbReference type="FunFam" id="3.40.50.300:FF:000431">
    <property type="entry name" value="Regulator of telomere elongation helicase 1"/>
    <property type="match status" value="1"/>
</dbReference>
<comment type="catalytic activity">
    <reaction evidence="17">
        <text>ATP + H2O = ADP + phosphate + H(+)</text>
        <dbReference type="Rhea" id="RHEA:13065"/>
        <dbReference type="ChEBI" id="CHEBI:15377"/>
        <dbReference type="ChEBI" id="CHEBI:15378"/>
        <dbReference type="ChEBI" id="CHEBI:30616"/>
        <dbReference type="ChEBI" id="CHEBI:43474"/>
        <dbReference type="ChEBI" id="CHEBI:456216"/>
        <dbReference type="EC" id="5.6.2.3"/>
    </reaction>
</comment>
<dbReference type="GO" id="GO:1904430">
    <property type="term" value="P:negative regulation of t-circle formation"/>
    <property type="evidence" value="ECO:0007669"/>
    <property type="project" value="TreeGrafter"/>
</dbReference>
<evidence type="ECO:0000256" key="18">
    <source>
        <dbReference type="ARBA" id="ARBA00073810"/>
    </source>
</evidence>